<dbReference type="Pfam" id="PF01522">
    <property type="entry name" value="Polysacc_deac_1"/>
    <property type="match status" value="1"/>
</dbReference>
<dbReference type="InterPro" id="IPR003646">
    <property type="entry name" value="SH3-like_bac-type"/>
</dbReference>
<dbReference type="AlphaFoldDB" id="A0A6J4URM6"/>
<protein>
    <recommendedName>
        <fullName evidence="1">NodB homology domain-containing protein</fullName>
    </recommendedName>
</protein>
<dbReference type="PANTHER" id="PTHR10587">
    <property type="entry name" value="GLYCOSYL TRANSFERASE-RELATED"/>
    <property type="match status" value="1"/>
</dbReference>
<dbReference type="InterPro" id="IPR050248">
    <property type="entry name" value="Polysacc_deacetylase_ArnD"/>
</dbReference>
<dbReference type="InterPro" id="IPR002509">
    <property type="entry name" value="NODB_dom"/>
</dbReference>
<organism evidence="2">
    <name type="scientific">uncultured Thermomicrobiales bacterium</name>
    <dbReference type="NCBI Taxonomy" id="1645740"/>
    <lineage>
        <taxon>Bacteria</taxon>
        <taxon>Pseudomonadati</taxon>
        <taxon>Thermomicrobiota</taxon>
        <taxon>Thermomicrobia</taxon>
        <taxon>Thermomicrobiales</taxon>
        <taxon>environmental samples</taxon>
    </lineage>
</organism>
<dbReference type="GO" id="GO:0016020">
    <property type="term" value="C:membrane"/>
    <property type="evidence" value="ECO:0007669"/>
    <property type="project" value="TreeGrafter"/>
</dbReference>
<feature type="domain" description="NodB homology" evidence="1">
    <location>
        <begin position="113"/>
        <end position="296"/>
    </location>
</feature>
<dbReference type="GO" id="GO:0016810">
    <property type="term" value="F:hydrolase activity, acting on carbon-nitrogen (but not peptide) bonds"/>
    <property type="evidence" value="ECO:0007669"/>
    <property type="project" value="InterPro"/>
</dbReference>
<sequence>MKDGFNARTLWIRAVSHGRALMIVTVILVGLQPAAVSAATILGADAVNIRACPSLDCDVVGIAPLGADVDVTGDEREGWVPVSWGNVEGFAYALFLDVDGNAPWLVQGDSACNRVALIFNIGIGEAPSTSIVDTLVANRVPATMFPMGWWAEAHPDYLMTLDEAGFVIGTHGDEQLFLTTLDDEAVTTDVANSVSAIESVIGREIDPWVTPYAAETDERVRQLVAGMGLMPVGWGVAAADYGADATADSVYTRVMSGIGPGTIVEMHLDGPATGVSTALALPLIIRDIQAQGYDLVTVPDLAEPCPRQA</sequence>
<evidence type="ECO:0000259" key="1">
    <source>
        <dbReference type="PROSITE" id="PS51677"/>
    </source>
</evidence>
<dbReference type="GO" id="GO:0005975">
    <property type="term" value="P:carbohydrate metabolic process"/>
    <property type="evidence" value="ECO:0007669"/>
    <property type="project" value="InterPro"/>
</dbReference>
<dbReference type="Gene3D" id="2.30.30.40">
    <property type="entry name" value="SH3 Domains"/>
    <property type="match status" value="1"/>
</dbReference>
<dbReference type="SUPFAM" id="SSF88713">
    <property type="entry name" value="Glycoside hydrolase/deacetylase"/>
    <property type="match status" value="1"/>
</dbReference>
<dbReference type="Gene3D" id="3.20.20.370">
    <property type="entry name" value="Glycoside hydrolase/deacetylase"/>
    <property type="match status" value="1"/>
</dbReference>
<reference evidence="2" key="1">
    <citation type="submission" date="2020-02" db="EMBL/GenBank/DDBJ databases">
        <authorList>
            <person name="Meier V. D."/>
        </authorList>
    </citation>
    <scope>NUCLEOTIDE SEQUENCE</scope>
    <source>
        <strain evidence="2">AVDCRST_MAG43</strain>
    </source>
</reference>
<dbReference type="EMBL" id="CADCWI010000082">
    <property type="protein sequence ID" value="CAA9557076.1"/>
    <property type="molecule type" value="Genomic_DNA"/>
</dbReference>
<accession>A0A6J4URM6</accession>
<evidence type="ECO:0000313" key="2">
    <source>
        <dbReference type="EMBL" id="CAA9557076.1"/>
    </source>
</evidence>
<name>A0A6J4URM6_9BACT</name>
<dbReference type="PROSITE" id="PS51677">
    <property type="entry name" value="NODB"/>
    <property type="match status" value="1"/>
</dbReference>
<dbReference type="InterPro" id="IPR011330">
    <property type="entry name" value="Glyco_hydro/deAcase_b/a-brl"/>
</dbReference>
<dbReference type="Pfam" id="PF08239">
    <property type="entry name" value="SH3_3"/>
    <property type="match status" value="1"/>
</dbReference>
<gene>
    <name evidence="2" type="ORF">AVDCRST_MAG43-1553</name>
</gene>
<proteinExistence type="predicted"/>
<dbReference type="PANTHER" id="PTHR10587:SF128">
    <property type="entry name" value="POLYSACCHARIDE DEACETYLASE PDAB-RELATED"/>
    <property type="match status" value="1"/>
</dbReference>